<comment type="subcellular location">
    <subcellularLocation>
        <location evidence="1 12">Membrane</location>
        <topology evidence="1 12">Multi-pass membrane protein</topology>
    </subcellularLocation>
</comment>
<evidence type="ECO:0000313" key="15">
    <source>
        <dbReference type="EMBL" id="AOM67227.1"/>
    </source>
</evidence>
<organism evidence="15">
    <name type="scientific">Hildenbrandia rivularis</name>
    <dbReference type="NCBI Taxonomy" id="135206"/>
    <lineage>
        <taxon>Eukaryota</taxon>
        <taxon>Rhodophyta</taxon>
        <taxon>Florideophyceae</taxon>
        <taxon>Hildenbrandiophycidae</taxon>
        <taxon>Hildenbrandiales</taxon>
        <taxon>Hildenbrandiaceae</taxon>
        <taxon>Hildenbrandia</taxon>
    </lineage>
</organism>
<gene>
    <name evidence="15" type="primary">secY</name>
    <name evidence="15" type="ORF">Hrvl_167</name>
</gene>
<evidence type="ECO:0000256" key="5">
    <source>
        <dbReference type="ARBA" id="ARBA00022927"/>
    </source>
</evidence>
<dbReference type="InterPro" id="IPR030659">
    <property type="entry name" value="SecY_CS"/>
</dbReference>
<dbReference type="FunFam" id="1.10.3370.10:FF:000001">
    <property type="entry name" value="Preprotein translocase subunit SecY"/>
    <property type="match status" value="1"/>
</dbReference>
<feature type="transmembrane region" description="Helical" evidence="14">
    <location>
        <begin position="299"/>
        <end position="320"/>
    </location>
</feature>
<evidence type="ECO:0000256" key="7">
    <source>
        <dbReference type="ARBA" id="ARBA00023010"/>
    </source>
</evidence>
<sequence length="418" mass="46781">MLKLLSYAAYPFRQFTRKTILTLAILTLSRLGIFIPVLGIDHNEFQNSINNNNFINFLNIFSGGGFSTIGIFALGIVPYINASLIMQLLIKAVPQLENLQKEEGENGRQKLVQFTRYLTLAWGLIQSSTVAFWIKPYVFNWNFYFIVDTVVTLTSGSIIMLWFSELITDKGFGNGASLIIFQNIISSIPKTFNGLQININNGLDITKLCLISIVFTLTLIITILIQEGIRNIEIISARQLSQEWAVNIKNFLPLKLNQGGVMPIVFASAAMVLPRYLAGSLEHIQIKSLIIHMFSNSPFYLSIYLILVIVFSQLYSSLVMNPDDIAANLKKMGVSIPKVRPGRITSIYLQKILNRLTFVGSIFLFLIALVPSIIENITNFEVSRSFGATSLIILVGVSIDTGKQIQAYILSLKYKDIS</sequence>
<dbReference type="SUPFAM" id="SSF103491">
    <property type="entry name" value="Preprotein translocase SecY subunit"/>
    <property type="match status" value="1"/>
</dbReference>
<dbReference type="HAMAP" id="MF_01465">
    <property type="entry name" value="SecY"/>
    <property type="match status" value="1"/>
</dbReference>
<comment type="subunit">
    <text evidence="11">Component of the plastid Sec protein translocase complex, which is composed of at least SecY, SecE and SecG.</text>
</comment>
<feature type="transmembrane region" description="Helical" evidence="14">
    <location>
        <begin position="260"/>
        <end position="278"/>
    </location>
</feature>
<evidence type="ECO:0000256" key="13">
    <source>
        <dbReference type="RuleBase" id="RU004349"/>
    </source>
</evidence>
<evidence type="ECO:0000256" key="8">
    <source>
        <dbReference type="ARBA" id="ARBA00023136"/>
    </source>
</evidence>
<keyword evidence="6 14" id="KW-1133">Transmembrane helix</keyword>
<keyword evidence="8 14" id="KW-0472">Membrane</keyword>
<feature type="transmembrane region" description="Helical" evidence="14">
    <location>
        <begin position="20"/>
        <end position="40"/>
    </location>
</feature>
<dbReference type="PIRSF" id="PIRSF004557">
    <property type="entry name" value="SecY"/>
    <property type="match status" value="1"/>
</dbReference>
<dbReference type="NCBIfam" id="TIGR00967">
    <property type="entry name" value="3a0501s007"/>
    <property type="match status" value="1"/>
</dbReference>
<feature type="transmembrane region" description="Helical" evidence="14">
    <location>
        <begin position="60"/>
        <end position="81"/>
    </location>
</feature>
<accession>A0A1C9CFT9</accession>
<proteinExistence type="inferred from homology"/>
<keyword evidence="7 12" id="KW-0811">Translocation</keyword>
<dbReference type="Pfam" id="PF00344">
    <property type="entry name" value="SecY"/>
    <property type="match status" value="1"/>
</dbReference>
<dbReference type="InterPro" id="IPR023201">
    <property type="entry name" value="SecY_dom_sf"/>
</dbReference>
<geneLocation type="plastid" evidence="15"/>
<name>A0A1C9CFT9_9FLOR</name>
<dbReference type="PANTHER" id="PTHR10906">
    <property type="entry name" value="SECY/SEC61-ALPHA FAMILY MEMBER"/>
    <property type="match status" value="1"/>
</dbReference>
<dbReference type="GO" id="GO:0016020">
    <property type="term" value="C:membrane"/>
    <property type="evidence" value="ECO:0007669"/>
    <property type="project" value="UniProtKB-SubCell"/>
</dbReference>
<dbReference type="InterPro" id="IPR002208">
    <property type="entry name" value="SecY/SEC61-alpha"/>
</dbReference>
<evidence type="ECO:0000256" key="3">
    <source>
        <dbReference type="ARBA" id="ARBA00022448"/>
    </source>
</evidence>
<evidence type="ECO:0000256" key="1">
    <source>
        <dbReference type="ARBA" id="ARBA00004141"/>
    </source>
</evidence>
<evidence type="ECO:0000256" key="4">
    <source>
        <dbReference type="ARBA" id="ARBA00022692"/>
    </source>
</evidence>
<dbReference type="RefSeq" id="YP_009297683.1">
    <property type="nucleotide sequence ID" value="NC_031177.1"/>
</dbReference>
<dbReference type="Gene3D" id="1.10.3370.10">
    <property type="entry name" value="SecY subunit domain"/>
    <property type="match status" value="1"/>
</dbReference>
<comment type="similarity">
    <text evidence="2 13">Belongs to the SecY/SEC61-alpha family.</text>
</comment>
<comment type="function">
    <text evidence="10">The central subunit of the protein translocation channel SecYE. Consists of two halves formed by TMs 1-5 and 6-10. These two domains form a lateral gate at the front which open onto the bilayer between TMs 2 and 7, and are clamped together by SecE at the back. The channel is closed by both a pore ring composed of hydrophobic SecY resides and a short helix (helix 2A) on the extracellular side of the membrane which forms a plug.</text>
</comment>
<reference evidence="15" key="1">
    <citation type="journal article" date="2016" name="BMC Biol.">
        <title>Parallel evolution of highly conserved plastid genome architecture in red seaweeds and seed plants.</title>
        <authorList>
            <person name="Lee J."/>
            <person name="Cho C.H."/>
            <person name="Park S.I."/>
            <person name="Choi J.W."/>
            <person name="Song H.S."/>
            <person name="West J.A."/>
            <person name="Bhattacharya D."/>
            <person name="Yoon H.S."/>
        </authorList>
    </citation>
    <scope>NUCLEOTIDE SEQUENCE</scope>
</reference>
<dbReference type="AlphaFoldDB" id="A0A1C9CFT9"/>
<keyword evidence="15" id="KW-0934">Plastid</keyword>
<dbReference type="GeneID" id="29074239"/>
<feature type="transmembrane region" description="Helical" evidence="14">
    <location>
        <begin position="141"/>
        <end position="163"/>
    </location>
</feature>
<evidence type="ECO:0000256" key="6">
    <source>
        <dbReference type="ARBA" id="ARBA00022989"/>
    </source>
</evidence>
<keyword evidence="5 12" id="KW-0653">Protein transport</keyword>
<feature type="transmembrane region" description="Helical" evidence="14">
    <location>
        <begin position="205"/>
        <end position="225"/>
    </location>
</feature>
<feature type="transmembrane region" description="Helical" evidence="14">
    <location>
        <begin position="356"/>
        <end position="374"/>
    </location>
</feature>
<dbReference type="GO" id="GO:0015031">
    <property type="term" value="P:protein transport"/>
    <property type="evidence" value="ECO:0007669"/>
    <property type="project" value="UniProtKB-KW"/>
</dbReference>
<evidence type="ECO:0000256" key="2">
    <source>
        <dbReference type="ARBA" id="ARBA00005751"/>
    </source>
</evidence>
<dbReference type="InterPro" id="IPR026593">
    <property type="entry name" value="SecY"/>
</dbReference>
<protein>
    <recommendedName>
        <fullName evidence="9">Protein translocase subunit SecY</fullName>
    </recommendedName>
</protein>
<dbReference type="PROSITE" id="PS00756">
    <property type="entry name" value="SECY_2"/>
    <property type="match status" value="1"/>
</dbReference>
<evidence type="ECO:0000256" key="14">
    <source>
        <dbReference type="SAM" id="Phobius"/>
    </source>
</evidence>
<evidence type="ECO:0000256" key="10">
    <source>
        <dbReference type="ARBA" id="ARBA00055151"/>
    </source>
</evidence>
<dbReference type="EMBL" id="KX284723">
    <property type="protein sequence ID" value="AOM67227.1"/>
    <property type="molecule type" value="Genomic_DNA"/>
</dbReference>
<dbReference type="PRINTS" id="PR00303">
    <property type="entry name" value="SECYTRNLCASE"/>
</dbReference>
<evidence type="ECO:0000256" key="12">
    <source>
        <dbReference type="RuleBase" id="RU003484"/>
    </source>
</evidence>
<dbReference type="PROSITE" id="PS00755">
    <property type="entry name" value="SECY_1"/>
    <property type="match status" value="1"/>
</dbReference>
<keyword evidence="3 12" id="KW-0813">Transport</keyword>
<keyword evidence="4 12" id="KW-0812">Transmembrane</keyword>
<evidence type="ECO:0000256" key="11">
    <source>
        <dbReference type="ARBA" id="ARBA00062357"/>
    </source>
</evidence>
<evidence type="ECO:0000256" key="9">
    <source>
        <dbReference type="ARBA" id="ARBA00039733"/>
    </source>
</evidence>